<dbReference type="EMBL" id="BTSX01000004">
    <property type="protein sequence ID" value="GMS92613.1"/>
    <property type="molecule type" value="Genomic_DNA"/>
</dbReference>
<evidence type="ECO:0000256" key="2">
    <source>
        <dbReference type="ARBA" id="ARBA00022448"/>
    </source>
</evidence>
<organism evidence="10 11">
    <name type="scientific">Pristionchus entomophagus</name>
    <dbReference type="NCBI Taxonomy" id="358040"/>
    <lineage>
        <taxon>Eukaryota</taxon>
        <taxon>Metazoa</taxon>
        <taxon>Ecdysozoa</taxon>
        <taxon>Nematoda</taxon>
        <taxon>Chromadorea</taxon>
        <taxon>Rhabditida</taxon>
        <taxon>Rhabditina</taxon>
        <taxon>Diplogasteromorpha</taxon>
        <taxon>Diplogasteroidea</taxon>
        <taxon>Neodiplogasteridae</taxon>
        <taxon>Pristionchus</taxon>
    </lineage>
</organism>
<dbReference type="Gene3D" id="1.20.1420.30">
    <property type="entry name" value="NCX, central ion-binding region"/>
    <property type="match status" value="1"/>
</dbReference>
<evidence type="ECO:0000256" key="1">
    <source>
        <dbReference type="ARBA" id="ARBA00004141"/>
    </source>
</evidence>
<feature type="transmembrane region" description="Helical" evidence="8">
    <location>
        <begin position="116"/>
        <end position="136"/>
    </location>
</feature>
<gene>
    <name evidence="10" type="ORF">PENTCL1PPCAC_14788</name>
</gene>
<evidence type="ECO:0000256" key="7">
    <source>
        <dbReference type="ARBA" id="ARBA00023136"/>
    </source>
</evidence>
<feature type="domain" description="Sodium/calcium exchanger membrane region" evidence="9">
    <location>
        <begin position="81"/>
        <end position="202"/>
    </location>
</feature>
<evidence type="ECO:0000256" key="4">
    <source>
        <dbReference type="ARBA" id="ARBA00022568"/>
    </source>
</evidence>
<keyword evidence="11" id="KW-1185">Reference proteome</keyword>
<feature type="transmembrane region" description="Helical" evidence="8">
    <location>
        <begin position="182"/>
        <end position="202"/>
    </location>
</feature>
<name>A0AAV5TBQ8_9BILA</name>
<dbReference type="InterPro" id="IPR051359">
    <property type="entry name" value="CaCA_antiporter"/>
</dbReference>
<keyword evidence="5 8" id="KW-0812">Transmembrane</keyword>
<dbReference type="PANTHER" id="PTHR12266">
    <property type="entry name" value="NA+/CA2+ K+ INDEPENDENT EXCHANGER"/>
    <property type="match status" value="1"/>
</dbReference>
<evidence type="ECO:0000256" key="3">
    <source>
        <dbReference type="ARBA" id="ARBA00022449"/>
    </source>
</evidence>
<reference evidence="10" key="1">
    <citation type="submission" date="2023-10" db="EMBL/GenBank/DDBJ databases">
        <title>Genome assembly of Pristionchus species.</title>
        <authorList>
            <person name="Yoshida K."/>
            <person name="Sommer R.J."/>
        </authorList>
    </citation>
    <scope>NUCLEOTIDE SEQUENCE</scope>
    <source>
        <strain evidence="10">RS0144</strain>
    </source>
</reference>
<dbReference type="InterPro" id="IPR044880">
    <property type="entry name" value="NCX_ion-bd_dom_sf"/>
</dbReference>
<feature type="non-terminal residue" evidence="10">
    <location>
        <position position="204"/>
    </location>
</feature>
<feature type="transmembrane region" description="Helical" evidence="8">
    <location>
        <begin position="148"/>
        <end position="170"/>
    </location>
</feature>
<keyword evidence="4" id="KW-0406">Ion transport</keyword>
<evidence type="ECO:0000313" key="10">
    <source>
        <dbReference type="EMBL" id="GMS92613.1"/>
    </source>
</evidence>
<evidence type="ECO:0000313" key="11">
    <source>
        <dbReference type="Proteomes" id="UP001432027"/>
    </source>
</evidence>
<dbReference type="Pfam" id="PF01699">
    <property type="entry name" value="Na_Ca_ex"/>
    <property type="match status" value="1"/>
</dbReference>
<keyword evidence="4" id="KW-0106">Calcium</keyword>
<evidence type="ECO:0000256" key="8">
    <source>
        <dbReference type="SAM" id="Phobius"/>
    </source>
</evidence>
<protein>
    <recommendedName>
        <fullName evidence="9">Sodium/calcium exchanger membrane region domain-containing protein</fullName>
    </recommendedName>
</protein>
<feature type="non-terminal residue" evidence="10">
    <location>
        <position position="1"/>
    </location>
</feature>
<dbReference type="GO" id="GO:0005432">
    <property type="term" value="F:calcium:sodium antiporter activity"/>
    <property type="evidence" value="ECO:0007669"/>
    <property type="project" value="TreeGrafter"/>
</dbReference>
<proteinExistence type="predicted"/>
<dbReference type="PANTHER" id="PTHR12266:SF0">
    <property type="entry name" value="MITOCHONDRIAL SODIUM_CALCIUM EXCHANGER PROTEIN"/>
    <property type="match status" value="1"/>
</dbReference>
<dbReference type="GO" id="GO:0016020">
    <property type="term" value="C:membrane"/>
    <property type="evidence" value="ECO:0007669"/>
    <property type="project" value="UniProtKB-SubCell"/>
</dbReference>
<comment type="subcellular location">
    <subcellularLocation>
        <location evidence="1">Membrane</location>
        <topology evidence="1">Multi-pass membrane protein</topology>
    </subcellularLocation>
</comment>
<dbReference type="GO" id="GO:0006874">
    <property type="term" value="P:intracellular calcium ion homeostasis"/>
    <property type="evidence" value="ECO:0007669"/>
    <property type="project" value="TreeGrafter"/>
</dbReference>
<accession>A0AAV5TBQ8</accession>
<comment type="caution">
    <text evidence="10">The sequence shown here is derived from an EMBL/GenBank/DDBJ whole genome shotgun (WGS) entry which is preliminary data.</text>
</comment>
<sequence length="204" mass="22155">APSEIVLRLMRSFFSELAANTTIEEADEIYCKPDLSWNVSESCNYVYDSDACGGGGYLAWTAFVYCCEDPVAKWFIVGAAVLFFVLLVMMLSTSADEFFAPNVSTIVAHLKISENVAGVTFMAFGNGITDVFTSIASALSSDRPNADLALGSLIGGALFVLLNVAAAVVITRPFKAAFWSTLRDLIFLLITAIFTLIVFLFYDE</sequence>
<evidence type="ECO:0000259" key="9">
    <source>
        <dbReference type="Pfam" id="PF01699"/>
    </source>
</evidence>
<evidence type="ECO:0000256" key="6">
    <source>
        <dbReference type="ARBA" id="ARBA00022989"/>
    </source>
</evidence>
<keyword evidence="6 8" id="KW-1133">Transmembrane helix</keyword>
<keyword evidence="3" id="KW-0050">Antiport</keyword>
<keyword evidence="7 8" id="KW-0472">Membrane</keyword>
<keyword evidence="4" id="KW-0109">Calcium transport</keyword>
<dbReference type="AlphaFoldDB" id="A0AAV5TBQ8"/>
<keyword evidence="2" id="KW-0813">Transport</keyword>
<feature type="transmembrane region" description="Helical" evidence="8">
    <location>
        <begin position="74"/>
        <end position="95"/>
    </location>
</feature>
<evidence type="ECO:0000256" key="5">
    <source>
        <dbReference type="ARBA" id="ARBA00022692"/>
    </source>
</evidence>
<dbReference type="InterPro" id="IPR004837">
    <property type="entry name" value="NaCa_Exmemb"/>
</dbReference>
<dbReference type="Proteomes" id="UP001432027">
    <property type="component" value="Unassembled WGS sequence"/>
</dbReference>